<name>A0A5A9N7Q5_9TELE</name>
<sequence length="144" mass="15767">MIHFRPDSLRDTPGFVGGWSIGQFHMKCITRGFPGVQESYHSLEADWGRFLSTGCCGAQGGAQSRPVCELNGESEFQWQQLWNRSLGNANSVPMTTAPCGKPSYEVNEKESKRSGRPFAPGLYERLVGGALSGYILTTFGILSD</sequence>
<keyword evidence="2" id="KW-1185">Reference proteome</keyword>
<organism evidence="1 2">
    <name type="scientific">Triplophysa tibetana</name>
    <dbReference type="NCBI Taxonomy" id="1572043"/>
    <lineage>
        <taxon>Eukaryota</taxon>
        <taxon>Metazoa</taxon>
        <taxon>Chordata</taxon>
        <taxon>Craniata</taxon>
        <taxon>Vertebrata</taxon>
        <taxon>Euteleostomi</taxon>
        <taxon>Actinopterygii</taxon>
        <taxon>Neopterygii</taxon>
        <taxon>Teleostei</taxon>
        <taxon>Ostariophysi</taxon>
        <taxon>Cypriniformes</taxon>
        <taxon>Nemacheilidae</taxon>
        <taxon>Triplophysa</taxon>
    </lineage>
</organism>
<evidence type="ECO:0000313" key="1">
    <source>
        <dbReference type="EMBL" id="KAA0705333.1"/>
    </source>
</evidence>
<dbReference type="Proteomes" id="UP000324632">
    <property type="component" value="Chromosome 21"/>
</dbReference>
<dbReference type="AlphaFoldDB" id="A0A5A9N7Q5"/>
<dbReference type="EMBL" id="SOYY01000021">
    <property type="protein sequence ID" value="KAA0705333.1"/>
    <property type="molecule type" value="Genomic_DNA"/>
</dbReference>
<evidence type="ECO:0000313" key="2">
    <source>
        <dbReference type="Proteomes" id="UP000324632"/>
    </source>
</evidence>
<proteinExistence type="predicted"/>
<comment type="caution">
    <text evidence="1">The sequence shown here is derived from an EMBL/GenBank/DDBJ whole genome shotgun (WGS) entry which is preliminary data.</text>
</comment>
<protein>
    <submittedName>
        <fullName evidence="1">Uncharacterized protein</fullName>
    </submittedName>
</protein>
<reference evidence="1 2" key="1">
    <citation type="journal article" date="2019" name="Mol. Ecol. Resour.">
        <title>Chromosome-level genome assembly of Triplophysa tibetana, a fish adapted to the harsh high-altitude environment of the Tibetan Plateau.</title>
        <authorList>
            <person name="Yang X."/>
            <person name="Liu H."/>
            <person name="Ma Z."/>
            <person name="Zou Y."/>
            <person name="Zou M."/>
            <person name="Mao Y."/>
            <person name="Li X."/>
            <person name="Wang H."/>
            <person name="Chen T."/>
            <person name="Wang W."/>
            <person name="Yang R."/>
        </authorList>
    </citation>
    <scope>NUCLEOTIDE SEQUENCE [LARGE SCALE GENOMIC DNA]</scope>
    <source>
        <strain evidence="1">TTIB1903HZAU</strain>
        <tissue evidence="1">Muscle</tissue>
    </source>
</reference>
<gene>
    <name evidence="1" type="ORF">E1301_Tti009802</name>
</gene>
<accession>A0A5A9N7Q5</accession>